<reference evidence="2 3" key="1">
    <citation type="submission" date="2019-04" db="EMBL/GenBank/DDBJ databases">
        <authorList>
            <person name="Hwang J.C."/>
        </authorList>
    </citation>
    <scope>NUCLEOTIDE SEQUENCE [LARGE SCALE GENOMIC DNA]</scope>
    <source>
        <strain evidence="2 3">IMCC35001</strain>
    </source>
</reference>
<comment type="caution">
    <text evidence="1">Lacks conserved residue(s) required for the propagation of feature annotation.</text>
</comment>
<dbReference type="GO" id="GO:0008990">
    <property type="term" value="F:rRNA (guanine-N2-)-methyltransferase activity"/>
    <property type="evidence" value="ECO:0007669"/>
    <property type="project" value="UniProtKB-UniRule"/>
</dbReference>
<dbReference type="Gene3D" id="3.40.1630.10">
    <property type="entry name" value="YhiQ-like domain"/>
    <property type="match status" value="1"/>
</dbReference>
<dbReference type="PANTHER" id="PTHR36112">
    <property type="entry name" value="RIBOSOMAL RNA SMALL SUBUNIT METHYLTRANSFERASE J"/>
    <property type="match status" value="1"/>
</dbReference>
<comment type="similarity">
    <text evidence="1">Belongs to the methyltransferase superfamily. RsmJ family.</text>
</comment>
<proteinExistence type="inferred from homology"/>
<comment type="subcellular location">
    <subcellularLocation>
        <location evidence="1">Cytoplasm</location>
    </subcellularLocation>
</comment>
<comment type="function">
    <text evidence="1">Specifically methylates the guanosine in position 1516 of 16S rRNA.</text>
</comment>
<dbReference type="InterPro" id="IPR029063">
    <property type="entry name" value="SAM-dependent_MTases_sf"/>
</dbReference>
<dbReference type="GO" id="GO:0005737">
    <property type="term" value="C:cytoplasm"/>
    <property type="evidence" value="ECO:0007669"/>
    <property type="project" value="UniProtKB-SubCell"/>
</dbReference>
<keyword evidence="1" id="KW-0698">rRNA processing</keyword>
<evidence type="ECO:0000313" key="2">
    <source>
        <dbReference type="EMBL" id="TKB47941.1"/>
    </source>
</evidence>
<comment type="caution">
    <text evidence="2">The sequence shown here is derived from an EMBL/GenBank/DDBJ whole genome shotgun (WGS) entry which is preliminary data.</text>
</comment>
<dbReference type="HAMAP" id="MF_01523">
    <property type="entry name" value="16SrRNA_methyltr_J"/>
    <property type="match status" value="1"/>
</dbReference>
<dbReference type="Pfam" id="PF04445">
    <property type="entry name" value="SAM_MT"/>
    <property type="match status" value="1"/>
</dbReference>
<name>A0A4U1BBH7_9GAMM</name>
<keyword evidence="1 2" id="KW-0489">Methyltransferase</keyword>
<dbReference type="Gene3D" id="3.40.50.150">
    <property type="entry name" value="Vaccinia Virus protein VP39"/>
    <property type="match status" value="1"/>
</dbReference>
<organism evidence="2 3">
    <name type="scientific">Ferrimonas sediminicola</name>
    <dbReference type="NCBI Taxonomy" id="2569538"/>
    <lineage>
        <taxon>Bacteria</taxon>
        <taxon>Pseudomonadati</taxon>
        <taxon>Pseudomonadota</taxon>
        <taxon>Gammaproteobacteria</taxon>
        <taxon>Alteromonadales</taxon>
        <taxon>Ferrimonadaceae</taxon>
        <taxon>Ferrimonas</taxon>
    </lineage>
</organism>
<evidence type="ECO:0000313" key="3">
    <source>
        <dbReference type="Proteomes" id="UP000305674"/>
    </source>
</evidence>
<evidence type="ECO:0000256" key="1">
    <source>
        <dbReference type="HAMAP-Rule" id="MF_01523"/>
    </source>
</evidence>
<dbReference type="EMBL" id="SWCI01000011">
    <property type="protein sequence ID" value="TKB47941.1"/>
    <property type="molecule type" value="Genomic_DNA"/>
</dbReference>
<dbReference type="EC" id="2.1.1.242" evidence="1"/>
<keyword evidence="1" id="KW-0949">S-adenosyl-L-methionine</keyword>
<dbReference type="AlphaFoldDB" id="A0A4U1BBH7"/>
<feature type="binding site" evidence="1">
    <location>
        <begin position="117"/>
        <end position="118"/>
    </location>
    <ligand>
        <name>S-adenosyl-L-methionine</name>
        <dbReference type="ChEBI" id="CHEBI:59789"/>
    </ligand>
</feature>
<accession>A0A4U1BBH7</accession>
<dbReference type="InterPro" id="IPR007536">
    <property type="entry name" value="16SrRNA_methylTrfase_J"/>
</dbReference>
<feature type="binding site" evidence="1">
    <location>
        <begin position="101"/>
        <end position="102"/>
    </location>
    <ligand>
        <name>S-adenosyl-L-methionine</name>
        <dbReference type="ChEBI" id="CHEBI:59789"/>
    </ligand>
</feature>
<dbReference type="OrthoDB" id="3191794at2"/>
<dbReference type="PANTHER" id="PTHR36112:SF1">
    <property type="entry name" value="RIBOSOMAL RNA SMALL SUBUNIT METHYLTRANSFERASE J"/>
    <property type="match status" value="1"/>
</dbReference>
<gene>
    <name evidence="1" type="primary">rsmJ</name>
    <name evidence="2" type="ORF">FCL40_14460</name>
</gene>
<keyword evidence="1 2" id="KW-0808">Transferase</keyword>
<feature type="binding site" evidence="1">
    <location>
        <position position="171"/>
    </location>
    <ligand>
        <name>S-adenosyl-L-methionine</name>
        <dbReference type="ChEBI" id="CHEBI:59789"/>
    </ligand>
</feature>
<keyword evidence="3" id="KW-1185">Reference proteome</keyword>
<dbReference type="SUPFAM" id="SSF53335">
    <property type="entry name" value="S-adenosyl-L-methionine-dependent methyltransferases"/>
    <property type="match status" value="1"/>
</dbReference>
<sequence>MYSLYLDQQGDDAQRLPDIAKRWQLQHSDTSPFSLGFEEARLCLRLRDEPKTGAICVDLAGGASAHRRKFGGGRGQAIAKAVGLKGGVTPLVVDGTAGLGRDSFVLASLGCRVIMVERHPVVAALLEDGLRRACEDGEIGDWVSQRLTLAPGNSIDTLAGIDQQVEVVYLDPMYPHRAKSALVKKEMRVFQQLVGSDEDADALLAPALALAHKRVVVKRPDYAEPLAGQAPTMTIETKKNRFDVYVKAALPQGG</sequence>
<dbReference type="RefSeq" id="WP_136854012.1">
    <property type="nucleotide sequence ID" value="NZ_SWCI01000011.1"/>
</dbReference>
<keyword evidence="1" id="KW-0963">Cytoplasm</keyword>
<protein>
    <recommendedName>
        <fullName evidence="1">Ribosomal RNA small subunit methyltransferase J</fullName>
        <ecNumber evidence="1">2.1.1.242</ecNumber>
    </recommendedName>
    <alternativeName>
        <fullName evidence="1">16S rRNA m2G1516 methyltransferase</fullName>
    </alternativeName>
    <alternativeName>
        <fullName evidence="1">rRNA (guanine-N(2)-)-methyltransferase</fullName>
    </alternativeName>
</protein>
<comment type="catalytic activity">
    <reaction evidence="1">
        <text>guanosine(1516) in 16S rRNA + S-adenosyl-L-methionine = N(2)-methylguanosine(1516) in 16S rRNA + S-adenosyl-L-homocysteine + H(+)</text>
        <dbReference type="Rhea" id="RHEA:43220"/>
        <dbReference type="Rhea" id="RHEA-COMP:10412"/>
        <dbReference type="Rhea" id="RHEA-COMP:10413"/>
        <dbReference type="ChEBI" id="CHEBI:15378"/>
        <dbReference type="ChEBI" id="CHEBI:57856"/>
        <dbReference type="ChEBI" id="CHEBI:59789"/>
        <dbReference type="ChEBI" id="CHEBI:74269"/>
        <dbReference type="ChEBI" id="CHEBI:74481"/>
        <dbReference type="EC" id="2.1.1.242"/>
    </reaction>
</comment>
<dbReference type="Proteomes" id="UP000305674">
    <property type="component" value="Unassembled WGS sequence"/>
</dbReference>